<evidence type="ECO:0000313" key="1">
    <source>
        <dbReference type="EMBL" id="SVC28414.1"/>
    </source>
</evidence>
<organism evidence="1">
    <name type="scientific">marine metagenome</name>
    <dbReference type="NCBI Taxonomy" id="408172"/>
    <lineage>
        <taxon>unclassified sequences</taxon>
        <taxon>metagenomes</taxon>
        <taxon>ecological metagenomes</taxon>
    </lineage>
</organism>
<gene>
    <name evidence="1" type="ORF">METZ01_LOCUS281268</name>
</gene>
<proteinExistence type="predicted"/>
<dbReference type="EMBL" id="UINC01083071">
    <property type="protein sequence ID" value="SVC28414.1"/>
    <property type="molecule type" value="Genomic_DNA"/>
</dbReference>
<name>A0A382KUF8_9ZZZZ</name>
<dbReference type="AlphaFoldDB" id="A0A382KUF8"/>
<reference evidence="1" key="1">
    <citation type="submission" date="2018-05" db="EMBL/GenBank/DDBJ databases">
        <authorList>
            <person name="Lanie J.A."/>
            <person name="Ng W.-L."/>
            <person name="Kazmierczak K.M."/>
            <person name="Andrzejewski T.M."/>
            <person name="Davidsen T.M."/>
            <person name="Wayne K.J."/>
            <person name="Tettelin H."/>
            <person name="Glass J.I."/>
            <person name="Rusch D."/>
            <person name="Podicherti R."/>
            <person name="Tsui H.-C.T."/>
            <person name="Winkler M.E."/>
        </authorList>
    </citation>
    <scope>NUCLEOTIDE SEQUENCE</scope>
</reference>
<evidence type="ECO:0008006" key="2">
    <source>
        <dbReference type="Google" id="ProtNLM"/>
    </source>
</evidence>
<sequence>MKNRMVEEVIPIIKPLVVKGGTVTGMNNQLIVKTTPSNIQLIKSILIQIDNAPRKLLISVTRNNNNKFNNEEGGFSIKYDSKNINITSPDTGENGII</sequence>
<feature type="non-terminal residue" evidence="1">
    <location>
        <position position="1"/>
    </location>
</feature>
<accession>A0A382KUF8</accession>
<feature type="non-terminal residue" evidence="1">
    <location>
        <position position="97"/>
    </location>
</feature>
<protein>
    <recommendedName>
        <fullName evidence="2">NolW-like domain-containing protein</fullName>
    </recommendedName>
</protein>